<protein>
    <submittedName>
        <fullName evidence="2">DUF1028 domain-containing protein</fullName>
    </submittedName>
</protein>
<dbReference type="Pfam" id="PF06267">
    <property type="entry name" value="DUF1028"/>
    <property type="match status" value="1"/>
</dbReference>
<reference evidence="3" key="1">
    <citation type="journal article" date="2019" name="Int. J. Syst. Evol. Microbiol.">
        <title>The Global Catalogue of Microorganisms (GCM) 10K type strain sequencing project: providing services to taxonomists for standard genome sequencing and annotation.</title>
        <authorList>
            <consortium name="The Broad Institute Genomics Platform"/>
            <consortium name="The Broad Institute Genome Sequencing Center for Infectious Disease"/>
            <person name="Wu L."/>
            <person name="Ma J."/>
        </authorList>
    </citation>
    <scope>NUCLEOTIDE SEQUENCE [LARGE SCALE GENOMIC DNA]</scope>
    <source>
        <strain evidence="3">CCUG 55608</strain>
    </source>
</reference>
<name>A0ABW3QNV2_9BACT</name>
<evidence type="ECO:0000313" key="2">
    <source>
        <dbReference type="EMBL" id="MFD1144785.1"/>
    </source>
</evidence>
<sequence length="236" mass="25104">MKSIATLLILLGLPSCSFATWSIILVDEKTGEIGIAGASCSYNCYGIGRILPGQGAVIVQAMSNHDARQAGVKRLKAGQSPAQIVAALRDPRFRPEEQQYAVVSVRFLDAPATYTGTATHAHQGALTARGVSVQGNTLTSDDELQTIMDAVLKGRRNALPIDEILMLALEAGSNAGGDRRCGAQRATSAFITVTKADDTSQKPFLDLSIFGQKSGGMNAVSMLRSKYTKWKSRASE</sequence>
<accession>A0ABW3QNV2</accession>
<dbReference type="PANTHER" id="PTHR39328:SF1">
    <property type="entry name" value="BLL2871 PROTEIN"/>
    <property type="match status" value="1"/>
</dbReference>
<feature type="chain" id="PRO_5045497425" evidence="1">
    <location>
        <begin position="20"/>
        <end position="236"/>
    </location>
</feature>
<dbReference type="InterPro" id="IPR029055">
    <property type="entry name" value="Ntn_hydrolases_N"/>
</dbReference>
<dbReference type="SUPFAM" id="SSF56235">
    <property type="entry name" value="N-terminal nucleophile aminohydrolases (Ntn hydrolases)"/>
    <property type="match status" value="1"/>
</dbReference>
<proteinExistence type="predicted"/>
<dbReference type="InterPro" id="IPR010430">
    <property type="entry name" value="DUF1028"/>
</dbReference>
<evidence type="ECO:0000313" key="3">
    <source>
        <dbReference type="Proteomes" id="UP001597116"/>
    </source>
</evidence>
<dbReference type="Gene3D" id="3.60.20.10">
    <property type="entry name" value="Glutamine Phosphoribosylpyrophosphate, subunit 1, domain 1"/>
    <property type="match status" value="1"/>
</dbReference>
<evidence type="ECO:0000256" key="1">
    <source>
        <dbReference type="SAM" id="SignalP"/>
    </source>
</evidence>
<feature type="signal peptide" evidence="1">
    <location>
        <begin position="1"/>
        <end position="19"/>
    </location>
</feature>
<dbReference type="PANTHER" id="PTHR39328">
    <property type="entry name" value="BLL2871 PROTEIN"/>
    <property type="match status" value="1"/>
</dbReference>
<comment type="caution">
    <text evidence="2">The sequence shown here is derived from an EMBL/GenBank/DDBJ whole genome shotgun (WGS) entry which is preliminary data.</text>
</comment>
<dbReference type="EMBL" id="JBHTLP010000023">
    <property type="protein sequence ID" value="MFD1144785.1"/>
    <property type="molecule type" value="Genomic_DNA"/>
</dbReference>
<keyword evidence="3" id="KW-1185">Reference proteome</keyword>
<organism evidence="2 3">
    <name type="scientific">Larkinella insperata</name>
    <dbReference type="NCBI Taxonomy" id="332158"/>
    <lineage>
        <taxon>Bacteria</taxon>
        <taxon>Pseudomonadati</taxon>
        <taxon>Bacteroidota</taxon>
        <taxon>Cytophagia</taxon>
        <taxon>Cytophagales</taxon>
        <taxon>Spirosomataceae</taxon>
        <taxon>Larkinella</taxon>
    </lineage>
</organism>
<gene>
    <name evidence="2" type="ORF">ACFQ4C_26890</name>
</gene>
<keyword evidence="1" id="KW-0732">Signal</keyword>
<dbReference type="RefSeq" id="WP_265993851.1">
    <property type="nucleotide sequence ID" value="NZ_CP110973.1"/>
</dbReference>
<dbReference type="Proteomes" id="UP001597116">
    <property type="component" value="Unassembled WGS sequence"/>
</dbReference>